<evidence type="ECO:0000256" key="3">
    <source>
        <dbReference type="ARBA" id="ARBA00022692"/>
    </source>
</evidence>
<feature type="transmembrane region" description="Helical" evidence="10">
    <location>
        <begin position="430"/>
        <end position="455"/>
    </location>
</feature>
<comment type="similarity">
    <text evidence="2">Belongs to the G-protein coupled receptor 2 family. Mth subfamily.</text>
</comment>
<keyword evidence="5 10" id="KW-1133">Transmembrane helix</keyword>
<evidence type="ECO:0000313" key="13">
    <source>
        <dbReference type="EMBL" id="JAT36844.1"/>
    </source>
</evidence>
<dbReference type="InterPro" id="IPR052808">
    <property type="entry name" value="GPCR_Mth-like"/>
</dbReference>
<evidence type="ECO:0000256" key="11">
    <source>
        <dbReference type="SAM" id="SignalP"/>
    </source>
</evidence>
<dbReference type="PANTHER" id="PTHR46953">
    <property type="entry name" value="G-PROTEIN COUPLED RECEPTOR MTH-LIKE 1-RELATED"/>
    <property type="match status" value="1"/>
</dbReference>
<organism evidence="13">
    <name type="scientific">Graphocephala atropunctata</name>
    <dbReference type="NCBI Taxonomy" id="36148"/>
    <lineage>
        <taxon>Eukaryota</taxon>
        <taxon>Metazoa</taxon>
        <taxon>Ecdysozoa</taxon>
        <taxon>Arthropoda</taxon>
        <taxon>Hexapoda</taxon>
        <taxon>Insecta</taxon>
        <taxon>Pterygota</taxon>
        <taxon>Neoptera</taxon>
        <taxon>Paraneoptera</taxon>
        <taxon>Hemiptera</taxon>
        <taxon>Auchenorrhyncha</taxon>
        <taxon>Membracoidea</taxon>
        <taxon>Cicadellidae</taxon>
        <taxon>Cicadellinae</taxon>
        <taxon>Cicadellini</taxon>
        <taxon>Graphocephala</taxon>
    </lineage>
</organism>
<gene>
    <name evidence="13" type="ORF">g.28174</name>
</gene>
<sequence>GGSARALVVALTLVTAATSESDSARKCCPRGEVLASDLSCVFGTSHRLLLDAEPGPGTVCPRKVSRVQPTQDVQVDCIDIALDSRNESALVGLVCEDESDKFFVPQVHFMRKCCPSNRRYSDFRKGCWNEDYPDSNSTVETLRSMFLNDTTSAVSLQVGAPICRLGSVLLDIFLHHRHVWRQESESILLKHQGASDILLVPEEFCVDLVTSDDYSLVVRACQDATVVCDLHKRPCINKCCPDGTSFQNSDCEETKVEFNVDFYSLRPRQPPTPTVFTSVGLAMGDYSFDQCQYGRYNLDPMSSPDDTFFVMTSGNLFMPEVPYNNNVIDWRSYCLEYLEDRVLPFICFPVDRTTEEIKQTLHFKVIAGGLIVSSVFLLITFLVYVCLPSLHNLHGKTLMCHVASMLAAYSFLVSSQLLSSSGILIEQLCLVLGFGIQFFFLAAFSWLNVICFDIWWTFGAVRSHVAKVEESRRRFWCYSLYAWLLALVITAATFFVDHFQLFPEAFLPEMGQRFCWFTKSTHGKTLFFNLPVMIQITSNVIFFALTIRNCSKIKSELQQMQNNSSAQLKYQADINKLAMNTKLFVVMGLTWLCEVSTWYFQNGDESYWWYFLDAANILQGFFVFLIFVIKKKVIRAMKMRIHEVIPSCFVEPPKHRPSTSTIFTTVASSGSSGGQVKK</sequence>
<dbReference type="GO" id="GO:0016020">
    <property type="term" value="C:membrane"/>
    <property type="evidence" value="ECO:0007669"/>
    <property type="project" value="UniProtKB-SubCell"/>
</dbReference>
<dbReference type="Pfam" id="PF00002">
    <property type="entry name" value="7tm_2"/>
    <property type="match status" value="1"/>
</dbReference>
<feature type="signal peptide" evidence="11">
    <location>
        <begin position="1"/>
        <end position="19"/>
    </location>
</feature>
<dbReference type="CDD" id="cd15039">
    <property type="entry name" value="7tmB3_Methuselah-like"/>
    <property type="match status" value="1"/>
</dbReference>
<dbReference type="InterPro" id="IPR023311">
    <property type="entry name" value="Methusela_ecto_dom_2"/>
</dbReference>
<dbReference type="InterPro" id="IPR000832">
    <property type="entry name" value="GPCR_2_secretin-like"/>
</dbReference>
<keyword evidence="9" id="KW-0807">Transducer</keyword>
<evidence type="ECO:0000256" key="1">
    <source>
        <dbReference type="ARBA" id="ARBA00004141"/>
    </source>
</evidence>
<feature type="chain" id="PRO_5008588279" description="G-protein coupled receptors family 2 profile 2 domain-containing protein" evidence="11">
    <location>
        <begin position="20"/>
        <end position="678"/>
    </location>
</feature>
<evidence type="ECO:0000256" key="8">
    <source>
        <dbReference type="ARBA" id="ARBA00023170"/>
    </source>
</evidence>
<reference evidence="13" key="1">
    <citation type="submission" date="2015-11" db="EMBL/GenBank/DDBJ databases">
        <title>De novo transcriptome assembly of four potential Pierce s Disease insect vectors from Arizona vineyards.</title>
        <authorList>
            <person name="Tassone E.E."/>
        </authorList>
    </citation>
    <scope>NUCLEOTIDE SEQUENCE</scope>
</reference>
<dbReference type="PROSITE" id="PS50261">
    <property type="entry name" value="G_PROTEIN_RECEP_F2_4"/>
    <property type="match status" value="1"/>
</dbReference>
<dbReference type="GO" id="GO:0007166">
    <property type="term" value="P:cell surface receptor signaling pathway"/>
    <property type="evidence" value="ECO:0007669"/>
    <property type="project" value="InterPro"/>
</dbReference>
<evidence type="ECO:0000256" key="2">
    <source>
        <dbReference type="ARBA" id="ARBA00008979"/>
    </source>
</evidence>
<feature type="transmembrane region" description="Helical" evidence="10">
    <location>
        <begin position="365"/>
        <end position="386"/>
    </location>
</feature>
<feature type="transmembrane region" description="Helical" evidence="10">
    <location>
        <begin position="583"/>
        <end position="601"/>
    </location>
</feature>
<dbReference type="Gene3D" id="2.170.180.11">
    <property type="entry name" value="Methuselah ectodomain, domain 2"/>
    <property type="match status" value="1"/>
</dbReference>
<keyword evidence="6" id="KW-0297">G-protein coupled receptor</keyword>
<keyword evidence="8" id="KW-0675">Receptor</keyword>
<dbReference type="SUPFAM" id="SSF63877">
    <property type="entry name" value="Methuselah ectodomain"/>
    <property type="match status" value="1"/>
</dbReference>
<dbReference type="PANTHER" id="PTHR46953:SF1">
    <property type="entry name" value="G-PROTEIN COUPLED RECEPTOR MTH-LIKE 1-RELATED"/>
    <property type="match status" value="1"/>
</dbReference>
<keyword evidence="3 10" id="KW-0812">Transmembrane</keyword>
<feature type="transmembrane region" description="Helical" evidence="10">
    <location>
        <begin position="607"/>
        <end position="629"/>
    </location>
</feature>
<feature type="non-terminal residue" evidence="13">
    <location>
        <position position="1"/>
    </location>
</feature>
<dbReference type="AlphaFoldDB" id="A0A1B6MLQ0"/>
<evidence type="ECO:0000256" key="7">
    <source>
        <dbReference type="ARBA" id="ARBA00023136"/>
    </source>
</evidence>
<dbReference type="InterPro" id="IPR036272">
    <property type="entry name" value="Methuselah_N_sf"/>
</dbReference>
<proteinExistence type="inferred from homology"/>
<protein>
    <recommendedName>
        <fullName evidence="12">G-protein coupled receptors family 2 profile 2 domain-containing protein</fullName>
    </recommendedName>
</protein>
<feature type="transmembrane region" description="Helical" evidence="10">
    <location>
        <begin position="398"/>
        <end position="418"/>
    </location>
</feature>
<evidence type="ECO:0000256" key="10">
    <source>
        <dbReference type="SAM" id="Phobius"/>
    </source>
</evidence>
<evidence type="ECO:0000256" key="9">
    <source>
        <dbReference type="ARBA" id="ARBA00023224"/>
    </source>
</evidence>
<evidence type="ECO:0000256" key="6">
    <source>
        <dbReference type="ARBA" id="ARBA00023040"/>
    </source>
</evidence>
<accession>A0A1B6MLQ0</accession>
<name>A0A1B6MLQ0_9HEMI</name>
<feature type="domain" description="G-protein coupled receptors family 2 profile 2" evidence="12">
    <location>
        <begin position="362"/>
        <end position="631"/>
    </location>
</feature>
<keyword evidence="4 11" id="KW-0732">Signal</keyword>
<dbReference type="EMBL" id="GEBQ01003133">
    <property type="protein sequence ID" value="JAT36844.1"/>
    <property type="molecule type" value="Transcribed_RNA"/>
</dbReference>
<evidence type="ECO:0000259" key="12">
    <source>
        <dbReference type="PROSITE" id="PS50261"/>
    </source>
</evidence>
<evidence type="ECO:0000256" key="4">
    <source>
        <dbReference type="ARBA" id="ARBA00022729"/>
    </source>
</evidence>
<keyword evidence="7 10" id="KW-0472">Membrane</keyword>
<comment type="subcellular location">
    <subcellularLocation>
        <location evidence="1">Membrane</location>
        <topology evidence="1">Multi-pass membrane protein</topology>
    </subcellularLocation>
</comment>
<feature type="transmembrane region" description="Helical" evidence="10">
    <location>
        <begin position="475"/>
        <end position="496"/>
    </location>
</feature>
<dbReference type="InterPro" id="IPR017981">
    <property type="entry name" value="GPCR_2-like_7TM"/>
</dbReference>
<evidence type="ECO:0000256" key="5">
    <source>
        <dbReference type="ARBA" id="ARBA00022989"/>
    </source>
</evidence>
<dbReference type="GO" id="GO:0004930">
    <property type="term" value="F:G protein-coupled receptor activity"/>
    <property type="evidence" value="ECO:0007669"/>
    <property type="project" value="UniProtKB-KW"/>
</dbReference>
<dbReference type="Gene3D" id="1.20.1070.10">
    <property type="entry name" value="Rhodopsin 7-helix transmembrane proteins"/>
    <property type="match status" value="1"/>
</dbReference>
<feature type="transmembrane region" description="Helical" evidence="10">
    <location>
        <begin position="526"/>
        <end position="547"/>
    </location>
</feature>